<keyword evidence="1" id="KW-1133">Transmembrane helix</keyword>
<dbReference type="EMBL" id="JBAMZK010000021">
    <property type="protein sequence ID" value="KAL0506465.1"/>
    <property type="molecule type" value="Genomic_DNA"/>
</dbReference>
<dbReference type="Pfam" id="PF15159">
    <property type="entry name" value="PIG-Y"/>
    <property type="match status" value="1"/>
</dbReference>
<keyword evidence="2" id="KW-0808">Transferase</keyword>
<dbReference type="InterPro" id="IPR029164">
    <property type="entry name" value="PIG-Y"/>
</dbReference>
<sequence length="112" mass="13073">MQRIFATVNMESPMYDASLTINESVAEGNALTSLDKPPLFFGYTTLIYSLLFMVWFVYSTCTCLTEETMTIHRALPILDPRWYRVLWVGVSPQLLLFCLYGTWIGWKFFKHN</sequence>
<name>A0AAW3AJJ4_9TRYP</name>
<protein>
    <submittedName>
        <fullName evidence="2">Phosphatidylinositol N-acetylglucosaminyltransferase subunit Y</fullName>
    </submittedName>
</protein>
<feature type="transmembrane region" description="Helical" evidence="1">
    <location>
        <begin position="85"/>
        <end position="106"/>
    </location>
</feature>
<dbReference type="Proteomes" id="UP001500131">
    <property type="component" value="Unassembled WGS sequence"/>
</dbReference>
<gene>
    <name evidence="2" type="ORF">Q4I31_003394</name>
</gene>
<keyword evidence="2" id="KW-0328">Glycosyltransferase</keyword>
<comment type="caution">
    <text evidence="2">The sequence shown here is derived from an EMBL/GenBank/DDBJ whole genome shotgun (WGS) entry which is preliminary data.</text>
</comment>
<evidence type="ECO:0000256" key="1">
    <source>
        <dbReference type="SAM" id="Phobius"/>
    </source>
</evidence>
<evidence type="ECO:0000313" key="2">
    <source>
        <dbReference type="EMBL" id="KAL0506465.1"/>
    </source>
</evidence>
<accession>A0AAW3AJJ4</accession>
<evidence type="ECO:0000313" key="3">
    <source>
        <dbReference type="Proteomes" id="UP001500131"/>
    </source>
</evidence>
<keyword evidence="1" id="KW-0812">Transmembrane</keyword>
<reference evidence="2 3" key="1">
    <citation type="submission" date="2024-02" db="EMBL/GenBank/DDBJ databases">
        <title>FIRST GENOME SEQUENCES OF Leishmania (Viannia) shawi, Leishmania (Viannia) lindenbergi AND Leishmania (Viannia) utingensis.</title>
        <authorList>
            <person name="Resadore F."/>
            <person name="Custodio M.G.F."/>
            <person name="Boite M.C."/>
            <person name="Cupolillo E."/>
            <person name="Ferreira G.E.M."/>
        </authorList>
    </citation>
    <scope>NUCLEOTIDE SEQUENCE [LARGE SCALE GENOMIC DNA]</scope>
    <source>
        <strain evidence="2 3">MHOM/BR/1966/M15733</strain>
    </source>
</reference>
<keyword evidence="1" id="KW-0472">Membrane</keyword>
<feature type="transmembrane region" description="Helical" evidence="1">
    <location>
        <begin position="40"/>
        <end position="64"/>
    </location>
</feature>
<keyword evidence="3" id="KW-1185">Reference proteome</keyword>
<dbReference type="AlphaFoldDB" id="A0AAW3AJJ4"/>
<dbReference type="GO" id="GO:0016757">
    <property type="term" value="F:glycosyltransferase activity"/>
    <property type="evidence" value="ECO:0007669"/>
    <property type="project" value="UniProtKB-KW"/>
</dbReference>
<proteinExistence type="predicted"/>
<organism evidence="2 3">
    <name type="scientific">Leishmania lindenbergi</name>
    <dbReference type="NCBI Taxonomy" id="651832"/>
    <lineage>
        <taxon>Eukaryota</taxon>
        <taxon>Discoba</taxon>
        <taxon>Euglenozoa</taxon>
        <taxon>Kinetoplastea</taxon>
        <taxon>Metakinetoplastina</taxon>
        <taxon>Trypanosomatida</taxon>
        <taxon>Trypanosomatidae</taxon>
        <taxon>Leishmaniinae</taxon>
        <taxon>Leishmania</taxon>
    </lineage>
</organism>